<dbReference type="Proteomes" id="UP000744032">
    <property type="component" value="Unassembled WGS sequence"/>
</dbReference>
<gene>
    <name evidence="1" type="ORF">HF200_34210</name>
</gene>
<dbReference type="PANTHER" id="PTHR43383:SF2">
    <property type="entry name" value="AMIDOHYDROLASE 2 FAMILY PROTEIN"/>
    <property type="match status" value="1"/>
</dbReference>
<protein>
    <submittedName>
        <fullName evidence="1">Amidohydrolase</fullName>
    </submittedName>
</protein>
<evidence type="ECO:0000313" key="1">
    <source>
        <dbReference type="EMBL" id="NKQ29225.1"/>
    </source>
</evidence>
<dbReference type="PANTHER" id="PTHR43383">
    <property type="entry name" value="NODULIN 6"/>
    <property type="match status" value="1"/>
</dbReference>
<reference evidence="1 2" key="1">
    <citation type="submission" date="2020-04" db="EMBL/GenBank/DDBJ databases">
        <title>Genome sequence of Streptomyces galbus strain I339.</title>
        <authorList>
            <person name="Silva E.A.N."/>
            <person name="Merces M."/>
            <person name="Castelo Branco A.P.O.T."/>
            <person name="Vasconcelos P.C."/>
            <person name="Costa N.P."/>
            <person name="Marinho G.C.S."/>
            <person name="Oliveira C.J.B."/>
            <person name="Araujo D."/>
            <person name="Rodrigues Junior V.S."/>
            <person name="Almeida R."/>
            <person name="Silva Filho U.R."/>
            <person name="Andrade A.S.A."/>
            <person name="Cibulski S.P."/>
        </authorList>
    </citation>
    <scope>NUCLEOTIDE SEQUENCE [LARGE SCALE GENOMIC DNA]</scope>
    <source>
        <strain evidence="1 2">I339</strain>
    </source>
</reference>
<comment type="caution">
    <text evidence="1">The sequence shown here is derived from an EMBL/GenBank/DDBJ whole genome shotgun (WGS) entry which is preliminary data.</text>
</comment>
<organism evidence="1 2">
    <name type="scientific">Streptomyces galbus</name>
    <dbReference type="NCBI Taxonomy" id="33898"/>
    <lineage>
        <taxon>Bacteria</taxon>
        <taxon>Bacillati</taxon>
        <taxon>Actinomycetota</taxon>
        <taxon>Actinomycetes</taxon>
        <taxon>Kitasatosporales</taxon>
        <taxon>Streptomycetaceae</taxon>
        <taxon>Streptomyces</taxon>
    </lineage>
</organism>
<proteinExistence type="predicted"/>
<keyword evidence="2" id="KW-1185">Reference proteome</keyword>
<name>A0ABX1IUC6_STRGB</name>
<feature type="non-terminal residue" evidence="1">
    <location>
        <position position="119"/>
    </location>
</feature>
<accession>A0ABX1IUC6</accession>
<dbReference type="EMBL" id="JAAXMD010000671">
    <property type="protein sequence ID" value="NKQ29225.1"/>
    <property type="molecule type" value="Genomic_DNA"/>
</dbReference>
<sequence>MGAPEGPVHEALAALELVDHHCHGVAAGALDGPGFESLLTEGDRWPGLSPFDTPAGVAVRRHCAPLLDLPRHAPPEDYVARRAALGAREVDRRFLTAARTGVFCVDTGHAPPPLTPPAA</sequence>
<evidence type="ECO:0000313" key="2">
    <source>
        <dbReference type="Proteomes" id="UP000744032"/>
    </source>
</evidence>
<dbReference type="Gene3D" id="3.20.20.140">
    <property type="entry name" value="Metal-dependent hydrolases"/>
    <property type="match status" value="1"/>
</dbReference>